<dbReference type="Proteomes" id="UP001221142">
    <property type="component" value="Unassembled WGS sequence"/>
</dbReference>
<comment type="caution">
    <text evidence="2">The sequence shown here is derived from an EMBL/GenBank/DDBJ whole genome shotgun (WGS) entry which is preliminary data.</text>
</comment>
<feature type="compositionally biased region" description="Low complexity" evidence="1">
    <location>
        <begin position="88"/>
        <end position="113"/>
    </location>
</feature>
<evidence type="ECO:0000313" key="2">
    <source>
        <dbReference type="EMBL" id="KAJ7614081.1"/>
    </source>
</evidence>
<dbReference type="EMBL" id="JARKIF010000027">
    <property type="protein sequence ID" value="KAJ7614081.1"/>
    <property type="molecule type" value="Genomic_DNA"/>
</dbReference>
<evidence type="ECO:0000256" key="1">
    <source>
        <dbReference type="SAM" id="MobiDB-lite"/>
    </source>
</evidence>
<proteinExistence type="predicted"/>
<keyword evidence="3" id="KW-1185">Reference proteome</keyword>
<reference evidence="2" key="1">
    <citation type="submission" date="2023-03" db="EMBL/GenBank/DDBJ databases">
        <title>Massive genome expansion in bonnet fungi (Mycena s.s.) driven by repeated elements and novel gene families across ecological guilds.</title>
        <authorList>
            <consortium name="Lawrence Berkeley National Laboratory"/>
            <person name="Harder C.B."/>
            <person name="Miyauchi S."/>
            <person name="Viragh M."/>
            <person name="Kuo A."/>
            <person name="Thoen E."/>
            <person name="Andreopoulos B."/>
            <person name="Lu D."/>
            <person name="Skrede I."/>
            <person name="Drula E."/>
            <person name="Henrissat B."/>
            <person name="Morin E."/>
            <person name="Kohler A."/>
            <person name="Barry K."/>
            <person name="LaButti K."/>
            <person name="Morin E."/>
            <person name="Salamov A."/>
            <person name="Lipzen A."/>
            <person name="Mereny Z."/>
            <person name="Hegedus B."/>
            <person name="Baldrian P."/>
            <person name="Stursova M."/>
            <person name="Weitz H."/>
            <person name="Taylor A."/>
            <person name="Grigoriev I.V."/>
            <person name="Nagy L.G."/>
            <person name="Martin F."/>
            <person name="Kauserud H."/>
        </authorList>
    </citation>
    <scope>NUCLEOTIDE SEQUENCE</scope>
    <source>
        <strain evidence="2">9284</strain>
    </source>
</reference>
<feature type="region of interest" description="Disordered" evidence="1">
    <location>
        <begin position="76"/>
        <end position="113"/>
    </location>
</feature>
<sequence>MASSIPMALVAAPYLRDAVPWRETTLDASQCGSAISAFRCCCSYCDTESPRPLRIRFPRLRLRALRRRLPPQHLPASAPINIVPNPPRTSTASGAAAASASAITSASPPTTNTGSNLCENCQIRPKYSNGGKVHPYCSKSCASQAKLPLHPPNSTSTIPKSAHCESCGLRPKFFDGKRTHPVLQQGVFQERGRAKQRVV</sequence>
<protein>
    <submittedName>
        <fullName evidence="2">Uncharacterized protein</fullName>
    </submittedName>
</protein>
<name>A0AAD7B9C6_9AGAR</name>
<organism evidence="2 3">
    <name type="scientific">Roridomyces roridus</name>
    <dbReference type="NCBI Taxonomy" id="1738132"/>
    <lineage>
        <taxon>Eukaryota</taxon>
        <taxon>Fungi</taxon>
        <taxon>Dikarya</taxon>
        <taxon>Basidiomycota</taxon>
        <taxon>Agaricomycotina</taxon>
        <taxon>Agaricomycetes</taxon>
        <taxon>Agaricomycetidae</taxon>
        <taxon>Agaricales</taxon>
        <taxon>Marasmiineae</taxon>
        <taxon>Mycenaceae</taxon>
        <taxon>Roridomyces</taxon>
    </lineage>
</organism>
<dbReference type="AlphaFoldDB" id="A0AAD7B9C6"/>
<evidence type="ECO:0000313" key="3">
    <source>
        <dbReference type="Proteomes" id="UP001221142"/>
    </source>
</evidence>
<gene>
    <name evidence="2" type="ORF">FB45DRAFT_261508</name>
</gene>
<accession>A0AAD7B9C6</accession>